<dbReference type="InterPro" id="IPR003598">
    <property type="entry name" value="Ig_sub2"/>
</dbReference>
<dbReference type="PANTHER" id="PTHR11481">
    <property type="entry name" value="IMMUNOGLOBULIN FC RECEPTOR"/>
    <property type="match status" value="1"/>
</dbReference>
<dbReference type="PROSITE" id="PS50835">
    <property type="entry name" value="IG_LIKE"/>
    <property type="match status" value="1"/>
</dbReference>
<organism evidence="7 8">
    <name type="scientific">Sparus aurata</name>
    <name type="common">Gilthead sea bream</name>
    <dbReference type="NCBI Taxonomy" id="8175"/>
    <lineage>
        <taxon>Eukaryota</taxon>
        <taxon>Metazoa</taxon>
        <taxon>Chordata</taxon>
        <taxon>Craniata</taxon>
        <taxon>Vertebrata</taxon>
        <taxon>Euteleostomi</taxon>
        <taxon>Actinopterygii</taxon>
        <taxon>Neopterygii</taxon>
        <taxon>Teleostei</taxon>
        <taxon>Neoteleostei</taxon>
        <taxon>Acanthomorphata</taxon>
        <taxon>Eupercaria</taxon>
        <taxon>Spariformes</taxon>
        <taxon>Sparidae</taxon>
        <taxon>Sparus</taxon>
    </lineage>
</organism>
<protein>
    <recommendedName>
        <fullName evidence="6">Ig-like domain-containing protein</fullName>
    </recommendedName>
</protein>
<evidence type="ECO:0000256" key="5">
    <source>
        <dbReference type="SAM" id="SignalP"/>
    </source>
</evidence>
<dbReference type="AlphaFoldDB" id="A0A671UVK8"/>
<dbReference type="InParanoid" id="A0A671UVK8"/>
<dbReference type="Proteomes" id="UP000472265">
    <property type="component" value="Chromosome 10"/>
</dbReference>
<reference evidence="7" key="1">
    <citation type="submission" date="2021-04" db="EMBL/GenBank/DDBJ databases">
        <authorList>
            <consortium name="Wellcome Sanger Institute Data Sharing"/>
        </authorList>
    </citation>
    <scope>NUCLEOTIDE SEQUENCE [LARGE SCALE GENOMIC DNA]</scope>
</reference>
<sequence>MAVTSLCIRLLVTVLLLLIVQVDFSCSQTADEAFPQVVQDRQQHFEYDPIEVSCEGLEGLTGWRVMRKVKEKDVKTCSPDWTTSTGPCKITNAFQTSDSGEYWCEMGGKKSNAVNITVTTGSVILESPVHPVKQGDAVSLYCISKLTSSNITAEFSKNGHVMESRSTGNLTIESVSTSNEGLYTCKISGVESPGSWLTVRAAPSSHHAPQLSLLHWIGLGVLALLLLLLVGSLACWKRQPNNRDTVTASHSCQSSSSPQRVSEAASESAPSYTEVTYACVTKPRKKKDDESLHCPVYHTISLGMD</sequence>
<keyword evidence="1 5" id="KW-0732">Signal</keyword>
<dbReference type="SMART" id="SM00409">
    <property type="entry name" value="IG"/>
    <property type="match status" value="1"/>
</dbReference>
<dbReference type="InterPro" id="IPR003599">
    <property type="entry name" value="Ig_sub"/>
</dbReference>
<accession>A0A671UVK8</accession>
<name>A0A671UVK8_SPAAU</name>
<reference evidence="7" key="3">
    <citation type="submission" date="2025-09" db="UniProtKB">
        <authorList>
            <consortium name="Ensembl"/>
        </authorList>
    </citation>
    <scope>IDENTIFICATION</scope>
</reference>
<feature type="signal peptide" evidence="5">
    <location>
        <begin position="1"/>
        <end position="27"/>
    </location>
</feature>
<feature type="compositionally biased region" description="Low complexity" evidence="3">
    <location>
        <begin position="248"/>
        <end position="266"/>
    </location>
</feature>
<dbReference type="InterPro" id="IPR007110">
    <property type="entry name" value="Ig-like_dom"/>
</dbReference>
<dbReference type="InterPro" id="IPR036179">
    <property type="entry name" value="Ig-like_dom_sf"/>
</dbReference>
<dbReference type="SUPFAM" id="SSF48726">
    <property type="entry name" value="Immunoglobulin"/>
    <property type="match status" value="1"/>
</dbReference>
<evidence type="ECO:0000313" key="8">
    <source>
        <dbReference type="Proteomes" id="UP000472265"/>
    </source>
</evidence>
<evidence type="ECO:0000256" key="3">
    <source>
        <dbReference type="SAM" id="MobiDB-lite"/>
    </source>
</evidence>
<dbReference type="PANTHER" id="PTHR11481:SF64">
    <property type="entry name" value="FC RECEPTOR-LIKE PROTEIN 4"/>
    <property type="match status" value="1"/>
</dbReference>
<feature type="domain" description="Ig-like" evidence="6">
    <location>
        <begin position="121"/>
        <end position="188"/>
    </location>
</feature>
<reference evidence="7" key="2">
    <citation type="submission" date="2025-08" db="UniProtKB">
        <authorList>
            <consortium name="Ensembl"/>
        </authorList>
    </citation>
    <scope>IDENTIFICATION</scope>
</reference>
<evidence type="ECO:0000313" key="7">
    <source>
        <dbReference type="Ensembl" id="ENSSAUP00010017771.1"/>
    </source>
</evidence>
<dbReference type="InterPro" id="IPR013783">
    <property type="entry name" value="Ig-like_fold"/>
</dbReference>
<evidence type="ECO:0000256" key="1">
    <source>
        <dbReference type="ARBA" id="ARBA00022729"/>
    </source>
</evidence>
<dbReference type="GO" id="GO:0007166">
    <property type="term" value="P:cell surface receptor signaling pathway"/>
    <property type="evidence" value="ECO:0007669"/>
    <property type="project" value="TreeGrafter"/>
</dbReference>
<proteinExistence type="predicted"/>
<dbReference type="GeneTree" id="ENSGT01120000273650"/>
<feature type="transmembrane region" description="Helical" evidence="4">
    <location>
        <begin position="213"/>
        <end position="236"/>
    </location>
</feature>
<keyword evidence="4" id="KW-1133">Transmembrane helix</keyword>
<dbReference type="InterPro" id="IPR050488">
    <property type="entry name" value="Ig_Fc_receptor"/>
</dbReference>
<dbReference type="Pfam" id="PF13927">
    <property type="entry name" value="Ig_3"/>
    <property type="match status" value="1"/>
</dbReference>
<dbReference type="Gene3D" id="2.60.40.10">
    <property type="entry name" value="Immunoglobulins"/>
    <property type="match status" value="2"/>
</dbReference>
<dbReference type="GO" id="GO:0004888">
    <property type="term" value="F:transmembrane signaling receptor activity"/>
    <property type="evidence" value="ECO:0007669"/>
    <property type="project" value="TreeGrafter"/>
</dbReference>
<dbReference type="GO" id="GO:0006955">
    <property type="term" value="P:immune response"/>
    <property type="evidence" value="ECO:0007669"/>
    <property type="project" value="TreeGrafter"/>
</dbReference>
<feature type="region of interest" description="Disordered" evidence="3">
    <location>
        <begin position="246"/>
        <end position="267"/>
    </location>
</feature>
<evidence type="ECO:0000259" key="6">
    <source>
        <dbReference type="PROSITE" id="PS50835"/>
    </source>
</evidence>
<evidence type="ECO:0000256" key="2">
    <source>
        <dbReference type="ARBA" id="ARBA00023157"/>
    </source>
</evidence>
<evidence type="ECO:0000256" key="4">
    <source>
        <dbReference type="SAM" id="Phobius"/>
    </source>
</evidence>
<keyword evidence="8" id="KW-1185">Reference proteome</keyword>
<keyword evidence="4" id="KW-0472">Membrane</keyword>
<dbReference type="Ensembl" id="ENSSAUT00010018793.1">
    <property type="protein sequence ID" value="ENSSAUP00010017771.1"/>
    <property type="gene ID" value="ENSSAUG00010008088.1"/>
</dbReference>
<keyword evidence="2" id="KW-1015">Disulfide bond</keyword>
<dbReference type="GO" id="GO:0009897">
    <property type="term" value="C:external side of plasma membrane"/>
    <property type="evidence" value="ECO:0007669"/>
    <property type="project" value="TreeGrafter"/>
</dbReference>
<feature type="chain" id="PRO_5025418920" description="Ig-like domain-containing protein" evidence="5">
    <location>
        <begin position="28"/>
        <end position="305"/>
    </location>
</feature>
<dbReference type="SMART" id="SM00408">
    <property type="entry name" value="IGc2"/>
    <property type="match status" value="1"/>
</dbReference>
<keyword evidence="4" id="KW-0812">Transmembrane</keyword>